<reference evidence="2 3" key="1">
    <citation type="submission" date="2019-10" db="EMBL/GenBank/DDBJ databases">
        <title>Rubrobacter sp nov SCSIO 52090 isolated from a deep-sea sediment in the South China Sea.</title>
        <authorList>
            <person name="Chen R.W."/>
        </authorList>
    </citation>
    <scope>NUCLEOTIDE SEQUENCE [LARGE SCALE GENOMIC DNA]</scope>
    <source>
        <strain evidence="2 3">SCSIO 52909</strain>
    </source>
</reference>
<dbReference type="KEGG" id="rub:GBA63_16120"/>
<name>A0A6G8QBY1_9ACTN</name>
<feature type="region of interest" description="Disordered" evidence="1">
    <location>
        <begin position="141"/>
        <end position="171"/>
    </location>
</feature>
<accession>A0A6G8QBY1</accession>
<keyword evidence="3" id="KW-1185">Reference proteome</keyword>
<evidence type="ECO:0000256" key="1">
    <source>
        <dbReference type="SAM" id="MobiDB-lite"/>
    </source>
</evidence>
<dbReference type="SUPFAM" id="SSF51120">
    <property type="entry name" value="beta-Roll"/>
    <property type="match status" value="1"/>
</dbReference>
<protein>
    <submittedName>
        <fullName evidence="2">Uncharacterized protein</fullName>
    </submittedName>
</protein>
<dbReference type="Proteomes" id="UP000501452">
    <property type="component" value="Chromosome"/>
</dbReference>
<sequence>MSWARRLFLACGLLVVAGVVLTLPKVLLAYHSTSYVMGWANDPPGDPERVLFGREGPDEMRGGPADDLLASEGPWGQYPEDYRPDRLNGGGGDDFLDAVSWPYPSVDVLDCGPGDDAVVADPQDDVDGDCETVTRVDLGLIPSIGDPLPEFPPEVGMREYGPNPYSGKSPD</sequence>
<proteinExistence type="predicted"/>
<gene>
    <name evidence="2" type="ORF">GBA63_16120</name>
</gene>
<evidence type="ECO:0000313" key="2">
    <source>
        <dbReference type="EMBL" id="QIN84000.1"/>
    </source>
</evidence>
<dbReference type="AlphaFoldDB" id="A0A6G8QBY1"/>
<feature type="region of interest" description="Disordered" evidence="1">
    <location>
        <begin position="61"/>
        <end position="89"/>
    </location>
</feature>
<dbReference type="RefSeq" id="WP_166177790.1">
    <property type="nucleotide sequence ID" value="NZ_CP045119.1"/>
</dbReference>
<dbReference type="EMBL" id="CP045119">
    <property type="protein sequence ID" value="QIN84000.1"/>
    <property type="molecule type" value="Genomic_DNA"/>
</dbReference>
<organism evidence="2 3">
    <name type="scientific">Rubrobacter tropicus</name>
    <dbReference type="NCBI Taxonomy" id="2653851"/>
    <lineage>
        <taxon>Bacteria</taxon>
        <taxon>Bacillati</taxon>
        <taxon>Actinomycetota</taxon>
        <taxon>Rubrobacteria</taxon>
        <taxon>Rubrobacterales</taxon>
        <taxon>Rubrobacteraceae</taxon>
        <taxon>Rubrobacter</taxon>
    </lineage>
</organism>
<dbReference type="InterPro" id="IPR011049">
    <property type="entry name" value="Serralysin-like_metalloprot_C"/>
</dbReference>
<evidence type="ECO:0000313" key="3">
    <source>
        <dbReference type="Proteomes" id="UP000501452"/>
    </source>
</evidence>